<evidence type="ECO:0008006" key="4">
    <source>
        <dbReference type="Google" id="ProtNLM"/>
    </source>
</evidence>
<name>A0ABT8U668_9FLAO</name>
<keyword evidence="1" id="KW-0812">Transmembrane</keyword>
<evidence type="ECO:0000313" key="2">
    <source>
        <dbReference type="EMBL" id="MDO3426556.1"/>
    </source>
</evidence>
<evidence type="ECO:0000313" key="3">
    <source>
        <dbReference type="Proteomes" id="UP001168128"/>
    </source>
</evidence>
<dbReference type="RefSeq" id="WP_302717423.1">
    <property type="nucleotide sequence ID" value="NZ_JAULSJ010000031.1"/>
</dbReference>
<keyword evidence="3" id="KW-1185">Reference proteome</keyword>
<gene>
    <name evidence="2" type="ORF">QWT87_16870</name>
</gene>
<reference evidence="2" key="1">
    <citation type="submission" date="2023-07" db="EMBL/GenBank/DDBJ databases">
        <title>AMR profile of multidrug- resistance Chryseobacterium gambrini related strain.</title>
        <authorList>
            <person name="Kirdat K."/>
            <person name="Bhatt A."/>
            <person name="Kuyare S."/>
            <person name="Yadav A."/>
        </authorList>
    </citation>
    <scope>NUCLEOTIDE SEQUENCE</scope>
    <source>
        <strain evidence="2">APV-1</strain>
    </source>
</reference>
<organism evidence="2 3">
    <name type="scientific">Chryseobacterium urinae</name>
    <dbReference type="NCBI Taxonomy" id="3058400"/>
    <lineage>
        <taxon>Bacteria</taxon>
        <taxon>Pseudomonadati</taxon>
        <taxon>Bacteroidota</taxon>
        <taxon>Flavobacteriia</taxon>
        <taxon>Flavobacteriales</taxon>
        <taxon>Weeksellaceae</taxon>
        <taxon>Chryseobacterium group</taxon>
        <taxon>Chryseobacterium</taxon>
    </lineage>
</organism>
<keyword evidence="1" id="KW-0472">Membrane</keyword>
<keyword evidence="1" id="KW-1133">Transmembrane helix</keyword>
<dbReference type="EMBL" id="JAULSJ010000031">
    <property type="protein sequence ID" value="MDO3426556.1"/>
    <property type="molecule type" value="Genomic_DNA"/>
</dbReference>
<feature type="transmembrane region" description="Helical" evidence="1">
    <location>
        <begin position="6"/>
        <end position="26"/>
    </location>
</feature>
<sequence>MELNDLALWGTFLSGLGALAALVISLTQIKKDANFNEANFWLTLRELFHHQDRRCVHNDFREGRWQTIKPTEIDDWIKIEDYLGLFEICERMLERKIINEKMFRSLYEYRVYNFLKNSEVAKCKLIYEHYDWTYLYKLLNRLYGDHWEEMRQFLTSLEIDYNEIDSESQLLAKLKKSEKEKFKKLREKAKI</sequence>
<proteinExistence type="predicted"/>
<protein>
    <recommendedName>
        <fullName evidence="4">DUF4760 domain-containing protein</fullName>
    </recommendedName>
</protein>
<evidence type="ECO:0000256" key="1">
    <source>
        <dbReference type="SAM" id="Phobius"/>
    </source>
</evidence>
<dbReference type="Proteomes" id="UP001168128">
    <property type="component" value="Unassembled WGS sequence"/>
</dbReference>
<accession>A0ABT8U668</accession>
<comment type="caution">
    <text evidence="2">The sequence shown here is derived from an EMBL/GenBank/DDBJ whole genome shotgun (WGS) entry which is preliminary data.</text>
</comment>